<reference evidence="2" key="3">
    <citation type="submission" date="2016-11" db="EMBL/GenBank/DDBJ databases">
        <authorList>
            <person name="Jaros S."/>
            <person name="Januszkiewicz K."/>
            <person name="Wedrychowicz H."/>
        </authorList>
    </citation>
    <scope>NUCLEOTIDE SEQUENCE [LARGE SCALE GENOMIC DNA]</scope>
    <source>
        <strain evidence="2">DSM 27989</strain>
    </source>
</reference>
<sequence>MKNIITLIFITIASNTNAQVIIGDDDTGSAISKNSVLLDFATGQNKGIILPYVRTLPTNPTEGTLLLDATNPEKAHVKYFNGEWISLSGDADSNISDALANQPLPEDIKETSISKTIFGGETTTEDGVLVLESQTRLLVLPTVNDVQDIVNPSPGMIVYVNKANAKRLAVFNGSKWAYWKKP</sequence>
<organism evidence="2 3">
    <name type="scientific">Chishuiella changwenlii</name>
    <dbReference type="NCBI Taxonomy" id="1434701"/>
    <lineage>
        <taxon>Bacteria</taxon>
        <taxon>Pseudomonadati</taxon>
        <taxon>Bacteroidota</taxon>
        <taxon>Flavobacteriia</taxon>
        <taxon>Flavobacteriales</taxon>
        <taxon>Weeksellaceae</taxon>
        <taxon>Chishuiella</taxon>
    </lineage>
</organism>
<reference evidence="4" key="4">
    <citation type="journal article" date="2019" name="Int. J. Syst. Evol. Microbiol.">
        <title>The Global Catalogue of Microorganisms (GCM) 10K type strain sequencing project: providing services to taxonomists for standard genome sequencing and annotation.</title>
        <authorList>
            <consortium name="The Broad Institute Genomics Platform"/>
            <consortium name="The Broad Institute Genome Sequencing Center for Infectious Disease"/>
            <person name="Wu L."/>
            <person name="Ma J."/>
        </authorList>
    </citation>
    <scope>NUCLEOTIDE SEQUENCE [LARGE SCALE GENOMIC DNA]</scope>
    <source>
        <strain evidence="4">CGMCC 1.12707</strain>
    </source>
</reference>
<reference evidence="1" key="1">
    <citation type="journal article" date="2014" name="Int. J. Syst. Evol. Microbiol.">
        <title>Complete genome of a new Firmicutes species belonging to the dominant human colonic microbiota ('Ruminococcus bicirculans') reveals two chromosomes and a selective capacity to utilize plant glucans.</title>
        <authorList>
            <consortium name="NISC Comparative Sequencing Program"/>
            <person name="Wegmann U."/>
            <person name="Louis P."/>
            <person name="Goesmann A."/>
            <person name="Henrissat B."/>
            <person name="Duncan S.H."/>
            <person name="Flint H.J."/>
        </authorList>
    </citation>
    <scope>NUCLEOTIDE SEQUENCE</scope>
    <source>
        <strain evidence="1">CGMCC 1.12707</strain>
    </source>
</reference>
<keyword evidence="4" id="KW-1185">Reference proteome</keyword>
<evidence type="ECO:0000313" key="4">
    <source>
        <dbReference type="Proteomes" id="UP000650994"/>
    </source>
</evidence>
<dbReference type="AlphaFoldDB" id="A0A1M6V951"/>
<dbReference type="Proteomes" id="UP000650994">
    <property type="component" value="Unassembled WGS sequence"/>
</dbReference>
<dbReference type="EMBL" id="BMFL01000012">
    <property type="protein sequence ID" value="GGF01437.1"/>
    <property type="molecule type" value="Genomic_DNA"/>
</dbReference>
<gene>
    <name evidence="1" type="ORF">GCM10010984_18650</name>
    <name evidence="2" type="ORF">SAMN05443634_103234</name>
</gene>
<reference evidence="1" key="5">
    <citation type="submission" date="2024-05" db="EMBL/GenBank/DDBJ databases">
        <authorList>
            <person name="Sun Q."/>
            <person name="Zhou Y."/>
        </authorList>
    </citation>
    <scope>NUCLEOTIDE SEQUENCE</scope>
    <source>
        <strain evidence="1">CGMCC 1.12707</strain>
    </source>
</reference>
<dbReference type="EMBL" id="FRBH01000003">
    <property type="protein sequence ID" value="SHK77978.1"/>
    <property type="molecule type" value="Genomic_DNA"/>
</dbReference>
<accession>A0A1M6V951</accession>
<evidence type="ECO:0000313" key="3">
    <source>
        <dbReference type="Proteomes" id="UP000184120"/>
    </source>
</evidence>
<proteinExistence type="predicted"/>
<protein>
    <submittedName>
        <fullName evidence="2">Uncharacterized protein</fullName>
    </submittedName>
</protein>
<dbReference type="Proteomes" id="UP000184120">
    <property type="component" value="Unassembled WGS sequence"/>
</dbReference>
<reference evidence="3" key="2">
    <citation type="submission" date="2016-11" db="EMBL/GenBank/DDBJ databases">
        <authorList>
            <person name="Varghese N."/>
            <person name="Submissions S."/>
        </authorList>
    </citation>
    <scope>NUCLEOTIDE SEQUENCE [LARGE SCALE GENOMIC DNA]</scope>
    <source>
        <strain evidence="3">DSM 27989</strain>
    </source>
</reference>
<dbReference type="RefSeq" id="WP_072930236.1">
    <property type="nucleotide sequence ID" value="NZ_BMFL01000012.1"/>
</dbReference>
<evidence type="ECO:0000313" key="2">
    <source>
        <dbReference type="EMBL" id="SHK77978.1"/>
    </source>
</evidence>
<evidence type="ECO:0000313" key="1">
    <source>
        <dbReference type="EMBL" id="GGF01437.1"/>
    </source>
</evidence>
<dbReference type="OrthoDB" id="705292at2"/>
<name>A0A1M6V951_9FLAO</name>